<sequence>MHNKRTMTINLNDNEMSILEAICSKKGLSKTALVRQALRLYQSIDTRIDDGEKLFLENPVTKEKSELMVL</sequence>
<dbReference type="EMBL" id="UOFL01000171">
    <property type="protein sequence ID" value="VAW79017.1"/>
    <property type="molecule type" value="Genomic_DNA"/>
</dbReference>
<dbReference type="AlphaFoldDB" id="A0A3B0YU77"/>
<name>A0A3B0YU77_9ZZZZ</name>
<evidence type="ECO:0000313" key="1">
    <source>
        <dbReference type="EMBL" id="VAW79017.1"/>
    </source>
</evidence>
<protein>
    <submittedName>
        <fullName evidence="1">Transcriptional regulator</fullName>
    </submittedName>
</protein>
<proteinExistence type="predicted"/>
<organism evidence="1">
    <name type="scientific">hydrothermal vent metagenome</name>
    <dbReference type="NCBI Taxonomy" id="652676"/>
    <lineage>
        <taxon>unclassified sequences</taxon>
        <taxon>metagenomes</taxon>
        <taxon>ecological metagenomes</taxon>
    </lineage>
</organism>
<accession>A0A3B0YU77</accession>
<dbReference type="Gene3D" id="1.10.1220.10">
    <property type="entry name" value="Met repressor-like"/>
    <property type="match status" value="1"/>
</dbReference>
<dbReference type="InterPro" id="IPR013321">
    <property type="entry name" value="Arc_rbn_hlx_hlx"/>
</dbReference>
<reference evidence="1" key="1">
    <citation type="submission" date="2018-06" db="EMBL/GenBank/DDBJ databases">
        <authorList>
            <person name="Zhirakovskaya E."/>
        </authorList>
    </citation>
    <scope>NUCLEOTIDE SEQUENCE</scope>
</reference>
<dbReference type="GO" id="GO:0006355">
    <property type="term" value="P:regulation of DNA-templated transcription"/>
    <property type="evidence" value="ECO:0007669"/>
    <property type="project" value="InterPro"/>
</dbReference>
<gene>
    <name evidence="1" type="ORF">MNBD_GAMMA12-348</name>
</gene>